<gene>
    <name evidence="21" type="ORF">GGP45_001242</name>
    <name evidence="19" type="ORF">GGP61_003418</name>
    <name evidence="18" type="ORF">GGP71_002870</name>
    <name evidence="20" type="ORF">GGP83_002468</name>
    <name evidence="22" type="ORF">GGP99_000628</name>
</gene>
<dbReference type="GO" id="GO:0008444">
    <property type="term" value="F:CDP-diacylglycerol-glycerol-3-phosphate 3-phosphatidyltransferase activity"/>
    <property type="evidence" value="ECO:0007669"/>
    <property type="project" value="UniProtKB-UniRule"/>
</dbReference>
<evidence type="ECO:0000313" key="21">
    <source>
        <dbReference type="EMBL" id="MCS4120900.1"/>
    </source>
</evidence>
<evidence type="ECO:0000256" key="14">
    <source>
        <dbReference type="ARBA" id="ARBA00048586"/>
    </source>
</evidence>
<keyword evidence="13" id="KW-1208">Phospholipid metabolism</keyword>
<dbReference type="InterPro" id="IPR004570">
    <property type="entry name" value="Phosphatidylglycerol_P_synth"/>
</dbReference>
<dbReference type="Pfam" id="PF01066">
    <property type="entry name" value="CDP-OH_P_transf"/>
    <property type="match status" value="1"/>
</dbReference>
<evidence type="ECO:0000256" key="17">
    <source>
        <dbReference type="SAM" id="Phobius"/>
    </source>
</evidence>
<dbReference type="PROSITE" id="PS00379">
    <property type="entry name" value="CDP_ALCOHOL_P_TRANSF"/>
    <property type="match status" value="1"/>
</dbReference>
<keyword evidence="10" id="KW-0443">Lipid metabolism</keyword>
<comment type="similarity">
    <text evidence="3 16">Belongs to the CDP-alcohol phosphatidyltransferase class-I family.</text>
</comment>
<evidence type="ECO:0000256" key="7">
    <source>
        <dbReference type="ARBA" id="ARBA00022679"/>
    </source>
</evidence>
<evidence type="ECO:0000256" key="3">
    <source>
        <dbReference type="ARBA" id="ARBA00010441"/>
    </source>
</evidence>
<proteinExistence type="inferred from homology"/>
<evidence type="ECO:0000313" key="20">
    <source>
        <dbReference type="EMBL" id="MCS3952496.1"/>
    </source>
</evidence>
<evidence type="ECO:0000313" key="19">
    <source>
        <dbReference type="EMBL" id="MCS3711783.1"/>
    </source>
</evidence>
<evidence type="ECO:0000256" key="12">
    <source>
        <dbReference type="ARBA" id="ARBA00023209"/>
    </source>
</evidence>
<dbReference type="OMA" id="WSMVYYL"/>
<keyword evidence="7 16" id="KW-0808">Transferase</keyword>
<dbReference type="EMBL" id="JANUBL010000002">
    <property type="protein sequence ID" value="MCS4120900.1"/>
    <property type="molecule type" value="Genomic_DNA"/>
</dbReference>
<dbReference type="GO" id="GO:0046474">
    <property type="term" value="P:glycerophospholipid biosynthetic process"/>
    <property type="evidence" value="ECO:0007669"/>
    <property type="project" value="TreeGrafter"/>
</dbReference>
<evidence type="ECO:0000256" key="16">
    <source>
        <dbReference type="RuleBase" id="RU003750"/>
    </source>
</evidence>
<dbReference type="RefSeq" id="WP_011404053.1">
    <property type="nucleotide sequence ID" value="NZ_CALTRV010000001.1"/>
</dbReference>
<accession>A0A9X2QG11</accession>
<evidence type="ECO:0000256" key="5">
    <source>
        <dbReference type="ARBA" id="ARBA00014944"/>
    </source>
</evidence>
<name>A0A9X2QG11_9BACT</name>
<dbReference type="EMBL" id="JANUBB010000010">
    <property type="protein sequence ID" value="MCS3952496.1"/>
    <property type="molecule type" value="Genomic_DNA"/>
</dbReference>
<comment type="pathway">
    <text evidence="2">Phospholipid metabolism; phosphatidylglycerol biosynthesis; phosphatidylglycerol from CDP-diacylglycerol: step 1/2.</text>
</comment>
<dbReference type="PIRSF" id="PIRSF000847">
    <property type="entry name" value="Phos_ph_gly_syn"/>
    <property type="match status" value="1"/>
</dbReference>
<dbReference type="InterPro" id="IPR043130">
    <property type="entry name" value="CDP-OH_PTrfase_TM_dom"/>
</dbReference>
<keyword evidence="11 17" id="KW-0472">Membrane</keyword>
<evidence type="ECO:0000256" key="10">
    <source>
        <dbReference type="ARBA" id="ARBA00023098"/>
    </source>
</evidence>
<sequence>MYTSAALRYIPNLLTVGRILVTPLLLLLLSVPSKAGQMSAVVLFVLASLTDYYDGVLARRYGVRSRLGQYLDPLADKILILGTFIALALEAPDLVPWWAVVAIALRDVVVTVLRSWAEASGQTLHTYRVAKGKTMLQAAFLFGVLTLRAATHFSPPLRDAARWLLYDSGLPGLALTVVVGFTLATGALYVVAPVEEKVELE</sequence>
<comment type="subcellular location">
    <subcellularLocation>
        <location evidence="1">Membrane</location>
        <topology evidence="1">Multi-pass membrane protein</topology>
    </subcellularLocation>
</comment>
<dbReference type="PANTHER" id="PTHR14269:SF62">
    <property type="entry name" value="CDP-DIACYLGLYCEROL--GLYCEROL-3-PHOSPHATE 3-PHOSPHATIDYLTRANSFERASE 1, CHLOROPLASTIC"/>
    <property type="match status" value="1"/>
</dbReference>
<comment type="catalytic activity">
    <reaction evidence="14">
        <text>a CDP-1,2-diacyl-sn-glycerol + sn-glycerol 3-phosphate = a 1,2-diacyl-sn-glycero-3-phospho-(1'-sn-glycero-3'-phosphate) + CMP + H(+)</text>
        <dbReference type="Rhea" id="RHEA:12593"/>
        <dbReference type="ChEBI" id="CHEBI:15378"/>
        <dbReference type="ChEBI" id="CHEBI:57597"/>
        <dbReference type="ChEBI" id="CHEBI:58332"/>
        <dbReference type="ChEBI" id="CHEBI:60110"/>
        <dbReference type="ChEBI" id="CHEBI:60377"/>
        <dbReference type="EC" id="2.7.8.5"/>
    </reaction>
</comment>
<dbReference type="Proteomes" id="UP001155057">
    <property type="component" value="Unassembled WGS sequence"/>
</dbReference>
<protein>
    <recommendedName>
        <fullName evidence="5 15">CDP-diacylglycerol--glycerol-3-phosphate 3-phosphatidyltransferase</fullName>
        <ecNumber evidence="4 15">2.7.8.5</ecNumber>
    </recommendedName>
</protein>
<evidence type="ECO:0000256" key="1">
    <source>
        <dbReference type="ARBA" id="ARBA00004141"/>
    </source>
</evidence>
<dbReference type="InterPro" id="IPR000462">
    <property type="entry name" value="CDP-OH_P_trans"/>
</dbReference>
<dbReference type="NCBIfam" id="TIGR00560">
    <property type="entry name" value="pgsA"/>
    <property type="match status" value="1"/>
</dbReference>
<dbReference type="EMBL" id="JANUAU010000010">
    <property type="protein sequence ID" value="MCS3678928.1"/>
    <property type="molecule type" value="Genomic_DNA"/>
</dbReference>
<dbReference type="Gene3D" id="1.20.120.1760">
    <property type="match status" value="1"/>
</dbReference>
<feature type="transmembrane region" description="Helical" evidence="17">
    <location>
        <begin position="70"/>
        <end position="89"/>
    </location>
</feature>
<dbReference type="EMBL" id="JANUAE010000017">
    <property type="protein sequence ID" value="MCS3711783.1"/>
    <property type="molecule type" value="Genomic_DNA"/>
</dbReference>
<dbReference type="EC" id="2.7.8.5" evidence="4 15"/>
<evidence type="ECO:0000256" key="11">
    <source>
        <dbReference type="ARBA" id="ARBA00023136"/>
    </source>
</evidence>
<dbReference type="GO" id="GO:0016020">
    <property type="term" value="C:membrane"/>
    <property type="evidence" value="ECO:0007669"/>
    <property type="project" value="UniProtKB-SubCell"/>
</dbReference>
<dbReference type="Proteomes" id="UP001155010">
    <property type="component" value="Unassembled WGS sequence"/>
</dbReference>
<keyword evidence="9 17" id="KW-1133">Transmembrane helix</keyword>
<dbReference type="InterPro" id="IPR048254">
    <property type="entry name" value="CDP_ALCOHOL_P_TRANSF_CS"/>
</dbReference>
<evidence type="ECO:0000256" key="9">
    <source>
        <dbReference type="ARBA" id="ARBA00022989"/>
    </source>
</evidence>
<comment type="caution">
    <text evidence="19">The sequence shown here is derived from an EMBL/GenBank/DDBJ whole genome shotgun (WGS) entry which is preliminary data.</text>
</comment>
<evidence type="ECO:0000256" key="15">
    <source>
        <dbReference type="NCBIfam" id="TIGR00560"/>
    </source>
</evidence>
<dbReference type="Proteomes" id="UP001155027">
    <property type="component" value="Unassembled WGS sequence"/>
</dbReference>
<reference evidence="19" key="1">
    <citation type="submission" date="2022-08" db="EMBL/GenBank/DDBJ databases">
        <title>Genomic Encyclopedia of Type Strains, Phase V (KMG-V): Genome sequencing to study the core and pangenomes of soil and plant-associated prokaryotes.</title>
        <authorList>
            <person name="Whitman W."/>
        </authorList>
    </citation>
    <scope>NUCLEOTIDE SEQUENCE</scope>
    <source>
        <strain evidence="18">0</strain>
        <strain evidence="20">SP2017</strain>
        <strain evidence="22">SP3002</strain>
        <strain evidence="21">SP3026</strain>
        <strain evidence="19">SP3049</strain>
    </source>
</reference>
<keyword evidence="6" id="KW-0444">Lipid biosynthesis</keyword>
<dbReference type="Proteomes" id="UP001155110">
    <property type="component" value="Unassembled WGS sequence"/>
</dbReference>
<evidence type="ECO:0000256" key="2">
    <source>
        <dbReference type="ARBA" id="ARBA00005042"/>
    </source>
</evidence>
<feature type="transmembrane region" description="Helical" evidence="17">
    <location>
        <begin position="12"/>
        <end position="31"/>
    </location>
</feature>
<evidence type="ECO:0000256" key="8">
    <source>
        <dbReference type="ARBA" id="ARBA00022692"/>
    </source>
</evidence>
<dbReference type="AlphaFoldDB" id="A0A9X2QG11"/>
<organism evidence="19 23">
    <name type="scientific">Salinibacter ruber</name>
    <dbReference type="NCBI Taxonomy" id="146919"/>
    <lineage>
        <taxon>Bacteria</taxon>
        <taxon>Pseudomonadati</taxon>
        <taxon>Rhodothermota</taxon>
        <taxon>Rhodothermia</taxon>
        <taxon>Rhodothermales</taxon>
        <taxon>Salinibacteraceae</taxon>
        <taxon>Salinibacter</taxon>
    </lineage>
</organism>
<dbReference type="GeneID" id="83728215"/>
<dbReference type="Proteomes" id="UP001155144">
    <property type="component" value="Unassembled WGS sequence"/>
</dbReference>
<feature type="transmembrane region" description="Helical" evidence="17">
    <location>
        <begin position="37"/>
        <end position="58"/>
    </location>
</feature>
<evidence type="ECO:0000313" key="18">
    <source>
        <dbReference type="EMBL" id="MCS3678928.1"/>
    </source>
</evidence>
<feature type="transmembrane region" description="Helical" evidence="17">
    <location>
        <begin position="173"/>
        <end position="192"/>
    </location>
</feature>
<dbReference type="InterPro" id="IPR050324">
    <property type="entry name" value="CDP-alcohol_PTase-I"/>
</dbReference>
<evidence type="ECO:0000256" key="6">
    <source>
        <dbReference type="ARBA" id="ARBA00022516"/>
    </source>
</evidence>
<keyword evidence="12" id="KW-0594">Phospholipid biosynthesis</keyword>
<evidence type="ECO:0000256" key="4">
    <source>
        <dbReference type="ARBA" id="ARBA00013170"/>
    </source>
</evidence>
<evidence type="ECO:0000313" key="22">
    <source>
        <dbReference type="EMBL" id="MCS4156691.1"/>
    </source>
</evidence>
<dbReference type="PANTHER" id="PTHR14269">
    <property type="entry name" value="CDP-DIACYLGLYCEROL--GLYCEROL-3-PHOSPHATE 3-PHOSPHATIDYLTRANSFERASE-RELATED"/>
    <property type="match status" value="1"/>
</dbReference>
<evidence type="ECO:0000256" key="13">
    <source>
        <dbReference type="ARBA" id="ARBA00023264"/>
    </source>
</evidence>
<evidence type="ECO:0000313" key="23">
    <source>
        <dbReference type="Proteomes" id="UP001155057"/>
    </source>
</evidence>
<dbReference type="EMBL" id="JANTZM010000002">
    <property type="protein sequence ID" value="MCS4156691.1"/>
    <property type="molecule type" value="Genomic_DNA"/>
</dbReference>
<keyword evidence="8 17" id="KW-0812">Transmembrane</keyword>